<gene>
    <name evidence="5" type="ORF">ADEAN_000862400</name>
</gene>
<evidence type="ECO:0000259" key="4">
    <source>
        <dbReference type="Pfam" id="PF00141"/>
    </source>
</evidence>
<dbReference type="PANTHER" id="PTHR31356">
    <property type="entry name" value="THYLAKOID LUMENAL 29 KDA PROTEIN, CHLOROPLASTIC-RELATED"/>
    <property type="match status" value="1"/>
</dbReference>
<evidence type="ECO:0000313" key="5">
    <source>
        <dbReference type="EMBL" id="CAD2221093.1"/>
    </source>
</evidence>
<dbReference type="Gene3D" id="1.10.520.10">
    <property type="match status" value="1"/>
</dbReference>
<feature type="region of interest" description="Disordered" evidence="3">
    <location>
        <begin position="28"/>
        <end position="52"/>
    </location>
</feature>
<dbReference type="GO" id="GO:0004601">
    <property type="term" value="F:peroxidase activity"/>
    <property type="evidence" value="ECO:0007669"/>
    <property type="project" value="UniProtKB-KW"/>
</dbReference>
<dbReference type="InterPro" id="IPR044831">
    <property type="entry name" value="Ccp1-like"/>
</dbReference>
<dbReference type="Proteomes" id="UP000515908">
    <property type="component" value="Chromosome 19"/>
</dbReference>
<keyword evidence="1" id="KW-0560">Oxidoreductase</keyword>
<dbReference type="PANTHER" id="PTHR31356:SF15">
    <property type="entry name" value="PLANT HEME PEROXIDASE FAMILY PROFILE DOMAIN-CONTAINING PROTEIN"/>
    <property type="match status" value="1"/>
</dbReference>
<organism evidence="5 6">
    <name type="scientific">Angomonas deanei</name>
    <dbReference type="NCBI Taxonomy" id="59799"/>
    <lineage>
        <taxon>Eukaryota</taxon>
        <taxon>Discoba</taxon>
        <taxon>Euglenozoa</taxon>
        <taxon>Kinetoplastea</taxon>
        <taxon>Metakinetoplastina</taxon>
        <taxon>Trypanosomatida</taxon>
        <taxon>Trypanosomatidae</taxon>
        <taxon>Strigomonadinae</taxon>
        <taxon>Angomonas</taxon>
    </lineage>
</organism>
<dbReference type="GO" id="GO:0020037">
    <property type="term" value="F:heme binding"/>
    <property type="evidence" value="ECO:0007669"/>
    <property type="project" value="InterPro"/>
</dbReference>
<keyword evidence="5" id="KW-0575">Peroxidase</keyword>
<dbReference type="AlphaFoldDB" id="A0A7G2CRF3"/>
<dbReference type="GO" id="GO:0034599">
    <property type="term" value="P:cellular response to oxidative stress"/>
    <property type="evidence" value="ECO:0007669"/>
    <property type="project" value="InterPro"/>
</dbReference>
<dbReference type="VEuPathDB" id="TriTrypDB:ADEAN_000862400"/>
<dbReference type="GO" id="GO:0042744">
    <property type="term" value="P:hydrogen peroxide catabolic process"/>
    <property type="evidence" value="ECO:0007669"/>
    <property type="project" value="TreeGrafter"/>
</dbReference>
<keyword evidence="6" id="KW-1185">Reference proteome</keyword>
<dbReference type="InterPro" id="IPR010255">
    <property type="entry name" value="Haem_peroxidase_sf"/>
</dbReference>
<protein>
    <submittedName>
        <fullName evidence="5">Peroxidase, putative</fullName>
    </submittedName>
</protein>
<accession>A0A7G2CRF3</accession>
<dbReference type="EMBL" id="LR877163">
    <property type="protein sequence ID" value="CAD2221093.1"/>
    <property type="molecule type" value="Genomic_DNA"/>
</dbReference>
<reference evidence="5 6" key="1">
    <citation type="submission" date="2020-08" db="EMBL/GenBank/DDBJ databases">
        <authorList>
            <person name="Newling K."/>
            <person name="Davey J."/>
            <person name="Forrester S."/>
        </authorList>
    </citation>
    <scope>NUCLEOTIDE SEQUENCE [LARGE SCALE GENOMIC DNA]</scope>
    <source>
        <strain evidence="6">Crithidia deanei Carvalho (ATCC PRA-265)</strain>
    </source>
</reference>
<dbReference type="Pfam" id="PF00141">
    <property type="entry name" value="peroxidase"/>
    <property type="match status" value="1"/>
</dbReference>
<dbReference type="InterPro" id="IPR002016">
    <property type="entry name" value="Haem_peroxidase"/>
</dbReference>
<evidence type="ECO:0000256" key="1">
    <source>
        <dbReference type="ARBA" id="ARBA00023002"/>
    </source>
</evidence>
<feature type="domain" description="Plant heme peroxidase family profile" evidence="4">
    <location>
        <begin position="165"/>
        <end position="269"/>
    </location>
</feature>
<name>A0A7G2CRF3_9TRYP</name>
<proteinExistence type="inferred from homology"/>
<evidence type="ECO:0000313" key="6">
    <source>
        <dbReference type="Proteomes" id="UP000515908"/>
    </source>
</evidence>
<evidence type="ECO:0000256" key="3">
    <source>
        <dbReference type="SAM" id="MobiDB-lite"/>
    </source>
</evidence>
<dbReference type="GO" id="GO:0000302">
    <property type="term" value="P:response to reactive oxygen species"/>
    <property type="evidence" value="ECO:0007669"/>
    <property type="project" value="TreeGrafter"/>
</dbReference>
<dbReference type="Gene3D" id="1.10.420.10">
    <property type="entry name" value="Peroxidase, domain 2"/>
    <property type="match status" value="1"/>
</dbReference>
<evidence type="ECO:0000256" key="2">
    <source>
        <dbReference type="RuleBase" id="RU004241"/>
    </source>
</evidence>
<dbReference type="SUPFAM" id="SSF48113">
    <property type="entry name" value="Heme-dependent peroxidases"/>
    <property type="match status" value="1"/>
</dbReference>
<comment type="similarity">
    <text evidence="2">Belongs to the peroxidase family.</text>
</comment>
<sequence length="371" mass="41337">MWRAVCGTSSGRRVSCALGTAAYNSVRQKSDKKQSNPFKAPPNVGPGREHDDANPYKSWQHLSHKWLLVMCVGCVGAGMLAGQLVEVDETKLKPKFAKEKVIEAACKEFEFRPDLAATSIRVAFVLAARRAGFPAESIGESCAVVEGLDDVAGVMNFLANKFNGTMEDMVSLAAVAGVKYLNGPCDAILDEWQWGRNDTDNAISRNIPTNPDVKQFSIPTILKSLGDLTDEECVALMACHSVGEFHAHVSGIDAATHIGKRFTLSPEYYRFLLENEKKFSHLTVDRTEENKVLKDLNQSFSCVYVKGKQRKRMCVFNENELDAMLHHPAWRNIVVNFAVDEKAWSDSFQSAFTKMINSNFKRLRVYSDPDE</sequence>